<comment type="similarity">
    <text evidence="1">Belongs to the low molecular weight phosphotyrosine protein phosphatase family.</text>
</comment>
<gene>
    <name evidence="6" type="ORF">EM808_14945</name>
</gene>
<dbReference type="Gene3D" id="3.40.50.2300">
    <property type="match status" value="1"/>
</dbReference>
<keyword evidence="2" id="KW-0378">Hydrolase</keyword>
<dbReference type="GO" id="GO:0004725">
    <property type="term" value="F:protein tyrosine phosphatase activity"/>
    <property type="evidence" value="ECO:0007669"/>
    <property type="project" value="InterPro"/>
</dbReference>
<evidence type="ECO:0000259" key="5">
    <source>
        <dbReference type="SMART" id="SM00226"/>
    </source>
</evidence>
<feature type="active site" description="Nucleophile" evidence="4">
    <location>
        <position position="9"/>
    </location>
</feature>
<dbReference type="RefSeq" id="WP_127739132.1">
    <property type="nucleotide sequence ID" value="NZ_JBBJSR010000003.1"/>
</dbReference>
<feature type="active site" evidence="4">
    <location>
        <position position="15"/>
    </location>
</feature>
<reference evidence="6 7" key="1">
    <citation type="submission" date="2019-01" db="EMBL/GenBank/DDBJ databases">
        <title>Bacillus sp. M5HDSG1-1, whole genome shotgun sequence.</title>
        <authorList>
            <person name="Tuo L."/>
        </authorList>
    </citation>
    <scope>NUCLEOTIDE SEQUENCE [LARGE SCALE GENOMIC DNA]</scope>
    <source>
        <strain evidence="6 7">M5HDSG1-1</strain>
    </source>
</reference>
<dbReference type="InterPro" id="IPR036196">
    <property type="entry name" value="Ptyr_pPase_sf"/>
</dbReference>
<dbReference type="SMART" id="SM00226">
    <property type="entry name" value="LMWPc"/>
    <property type="match status" value="1"/>
</dbReference>
<evidence type="ECO:0000256" key="3">
    <source>
        <dbReference type="ARBA" id="ARBA00022912"/>
    </source>
</evidence>
<dbReference type="PRINTS" id="PR00719">
    <property type="entry name" value="LMWPTPASE"/>
</dbReference>
<name>A0A3S2UWA7_9BACI</name>
<keyword evidence="7" id="KW-1185">Reference proteome</keyword>
<keyword evidence="3" id="KW-0904">Protein phosphatase</keyword>
<evidence type="ECO:0000256" key="2">
    <source>
        <dbReference type="ARBA" id="ARBA00022801"/>
    </source>
</evidence>
<proteinExistence type="inferred from homology"/>
<dbReference type="Pfam" id="PF01451">
    <property type="entry name" value="LMWPc"/>
    <property type="match status" value="1"/>
</dbReference>
<evidence type="ECO:0000256" key="4">
    <source>
        <dbReference type="PIRSR" id="PIRSR617867-1"/>
    </source>
</evidence>
<dbReference type="PANTHER" id="PTHR11717:SF31">
    <property type="entry name" value="LOW MOLECULAR WEIGHT PROTEIN-TYROSINE-PHOSPHATASE ETP-RELATED"/>
    <property type="match status" value="1"/>
</dbReference>
<feature type="active site" description="Proton donor" evidence="4">
    <location>
        <position position="118"/>
    </location>
</feature>
<feature type="domain" description="Phosphotyrosine protein phosphatase I" evidence="5">
    <location>
        <begin position="3"/>
        <end position="144"/>
    </location>
</feature>
<dbReference type="Proteomes" id="UP000288024">
    <property type="component" value="Unassembled WGS sequence"/>
</dbReference>
<dbReference type="SUPFAM" id="SSF52788">
    <property type="entry name" value="Phosphotyrosine protein phosphatases I"/>
    <property type="match status" value="1"/>
</dbReference>
<sequence>MMVRVLFVCTGNTCRSPMAEAILKNRGKGNMQVKSAGVYAIEGSEASYQVKEVLTEKGIKHNHLSSMLNADLVDWATHVFTMTVGHKNAIVSQFPHAIEKTFTLKEFVNDDKYGDIVDPFGGSVELYRKTYQELDGLIQSLIKKLQEEY</sequence>
<evidence type="ECO:0000313" key="7">
    <source>
        <dbReference type="Proteomes" id="UP000288024"/>
    </source>
</evidence>
<accession>A0A3S2UWA7</accession>
<dbReference type="CDD" id="cd16344">
    <property type="entry name" value="LMWPAP"/>
    <property type="match status" value="1"/>
</dbReference>
<organism evidence="6 7">
    <name type="scientific">Niallia taxi</name>
    <dbReference type="NCBI Taxonomy" id="2499688"/>
    <lineage>
        <taxon>Bacteria</taxon>
        <taxon>Bacillati</taxon>
        <taxon>Bacillota</taxon>
        <taxon>Bacilli</taxon>
        <taxon>Bacillales</taxon>
        <taxon>Bacillaceae</taxon>
        <taxon>Niallia</taxon>
    </lineage>
</organism>
<dbReference type="InterPro" id="IPR050438">
    <property type="entry name" value="LMW_PTPase"/>
</dbReference>
<protein>
    <submittedName>
        <fullName evidence="6">Low molecular weight protein arginine phosphatase</fullName>
    </submittedName>
</protein>
<dbReference type="InterPro" id="IPR023485">
    <property type="entry name" value="Ptyr_pPase"/>
</dbReference>
<dbReference type="InterPro" id="IPR017867">
    <property type="entry name" value="Tyr_phospatase_low_mol_wt"/>
</dbReference>
<dbReference type="EMBL" id="RZTZ01000005">
    <property type="protein sequence ID" value="RVT61676.1"/>
    <property type="molecule type" value="Genomic_DNA"/>
</dbReference>
<dbReference type="AlphaFoldDB" id="A0A3S2UWA7"/>
<evidence type="ECO:0000256" key="1">
    <source>
        <dbReference type="ARBA" id="ARBA00011063"/>
    </source>
</evidence>
<evidence type="ECO:0000313" key="6">
    <source>
        <dbReference type="EMBL" id="RVT61676.1"/>
    </source>
</evidence>
<dbReference type="PANTHER" id="PTHR11717">
    <property type="entry name" value="LOW MOLECULAR WEIGHT PROTEIN TYROSINE PHOSPHATASE"/>
    <property type="match status" value="1"/>
</dbReference>
<comment type="caution">
    <text evidence="6">The sequence shown here is derived from an EMBL/GenBank/DDBJ whole genome shotgun (WGS) entry which is preliminary data.</text>
</comment>